<dbReference type="InterPro" id="IPR001769">
    <property type="entry name" value="Gingipain"/>
</dbReference>
<dbReference type="AlphaFoldDB" id="A0A7V0T625"/>
<evidence type="ECO:0000313" key="4">
    <source>
        <dbReference type="EMBL" id="HDQ99849.1"/>
    </source>
</evidence>
<dbReference type="EMBL" id="DSBX01000228">
    <property type="protein sequence ID" value="HDQ99849.1"/>
    <property type="molecule type" value="Genomic_DNA"/>
</dbReference>
<organism evidence="4">
    <name type="scientific">candidate division WOR-3 bacterium</name>
    <dbReference type="NCBI Taxonomy" id="2052148"/>
    <lineage>
        <taxon>Bacteria</taxon>
        <taxon>Bacteria division WOR-3</taxon>
    </lineage>
</organism>
<dbReference type="Proteomes" id="UP000885672">
    <property type="component" value="Unassembled WGS sequence"/>
</dbReference>
<proteinExistence type="predicted"/>
<sequence length="1012" mass="110055">PVLYAGTWPAAAGTWTGTGRRDGATVVDVVINPVRWNAGGGRLEFAGRVRILVDYEPQARIRSQAGDDFEYVIVTAARFDTIFQRLADWKTQKGVPAVVRDIAWITASYPGRDDAERLRNYAKTLPDSGARFLLLGGDVQFVPHRLAFAMVSDGNIHDREDSLPCDLYFADLDGDWDANGNNIFGEVADSVDLYPDIHVGRAPVNNIAQAQAFVNKVIEYERAPAAPDQDKVLFFAEVLWNDPYTDGGRHKDRLEAQSFADGHRVTKKYQRLGNLSRTSVMAAMREGQNAMNHDGHGWIDVMSCGPWPYLKTVDADTITNAYRGILYSIGCWTTAFDYTSIGEAFVVNPNGGSVATIGHSSYGWGSPGNPGFGYSDKFDDRFWLELVNRNNNRLGAALDDARAHFVPFSRQENVYRWHQYQLNLMGCPEMPAWTALPGELTVTAPAAIPAGPARVLVTVANAGRGVRDALVCLAKDGESHSRGRTDAAGRVWLETSPTTAGEFTLTVTARNHLPHLAEIPTGPGAFINFAGWEVNDSLGNDDGIANPGETVLLPVTMHNAGDSPSDPVTLVLRAEEPDVSVSDSLADLPALAPGESLRLADAFRVEIPPAADDGRIIRFDLAVGDGPVFEPTLLVGRPRLHAERVAWTRPPALPGETRALRLAVRNPSFARAHDVLLRLAPLDSYLSLAGPDSIRAGTVEPDSAVAPADSFIISISPNCPASYLAPVELTLTSGDDEFRDTLQLLIGDFGFADDMESGPSRWEHGGTGDRWHISDHRASSGAHSWYCGDPGTRRYTDGMNAWLRTEPFVAPGNCTLSFWRWFSVPNYGVDGIYVIARRASAAETLDFIGTGGALEPGLDGIWSDWCEERYDLGHIPAGETIRVEISFKSDNDGDIGEGFYIDDVRVSGLSAPPVFVGGEHAPVLMRVSARPSLFRSRVRLDIGPVPERRAQGRIYDAGGRLVRNFSARAEHGQASWTWDGADDAGRRLAAGSYFIRVSAGGEHALARVLLAP</sequence>
<dbReference type="Pfam" id="PF13860">
    <property type="entry name" value="FlgD_ig"/>
    <property type="match status" value="1"/>
</dbReference>
<feature type="domain" description="Gingipain" evidence="2">
    <location>
        <begin position="71"/>
        <end position="430"/>
    </location>
</feature>
<gene>
    <name evidence="4" type="ORF">ENN51_06160</name>
</gene>
<dbReference type="Gene3D" id="2.60.40.4070">
    <property type="match status" value="1"/>
</dbReference>
<accession>A0A7V0T625</accession>
<dbReference type="InterPro" id="IPR013783">
    <property type="entry name" value="Ig-like_fold"/>
</dbReference>
<dbReference type="GO" id="GO:0008234">
    <property type="term" value="F:cysteine-type peptidase activity"/>
    <property type="evidence" value="ECO:0007669"/>
    <property type="project" value="InterPro"/>
</dbReference>
<keyword evidence="1" id="KW-0732">Signal</keyword>
<dbReference type="Pfam" id="PF01364">
    <property type="entry name" value="Peptidase_C25"/>
    <property type="match status" value="1"/>
</dbReference>
<dbReference type="GO" id="GO:0006508">
    <property type="term" value="P:proteolysis"/>
    <property type="evidence" value="ECO:0007669"/>
    <property type="project" value="InterPro"/>
</dbReference>
<evidence type="ECO:0000259" key="2">
    <source>
        <dbReference type="Pfam" id="PF01364"/>
    </source>
</evidence>
<dbReference type="Gene3D" id="3.40.50.1460">
    <property type="match status" value="1"/>
</dbReference>
<feature type="non-terminal residue" evidence="4">
    <location>
        <position position="1"/>
    </location>
</feature>
<evidence type="ECO:0000256" key="1">
    <source>
        <dbReference type="ARBA" id="ARBA00022729"/>
    </source>
</evidence>
<dbReference type="Gene3D" id="2.60.40.10">
    <property type="entry name" value="Immunoglobulins"/>
    <property type="match status" value="1"/>
</dbReference>
<feature type="domain" description="FlgD/Vpr Ig-like" evidence="3">
    <location>
        <begin position="953"/>
        <end position="999"/>
    </location>
</feature>
<dbReference type="SUPFAM" id="SSF52129">
    <property type="entry name" value="Caspase-like"/>
    <property type="match status" value="1"/>
</dbReference>
<dbReference type="Gene3D" id="3.40.50.10390">
    <property type="entry name" value="Gingipain r, domain 1"/>
    <property type="match status" value="1"/>
</dbReference>
<comment type="caution">
    <text evidence="4">The sequence shown here is derived from an EMBL/GenBank/DDBJ whole genome shotgun (WGS) entry which is preliminary data.</text>
</comment>
<dbReference type="InterPro" id="IPR029031">
    <property type="entry name" value="Gingipain_N_sf"/>
</dbReference>
<dbReference type="InterPro" id="IPR025965">
    <property type="entry name" value="FlgD/Vpr_Ig-like"/>
</dbReference>
<dbReference type="Gene3D" id="2.60.120.200">
    <property type="match status" value="1"/>
</dbReference>
<protein>
    <recommendedName>
        <fullName evidence="5">Gingipain domain-containing protein</fullName>
    </recommendedName>
</protein>
<reference evidence="4" key="1">
    <citation type="journal article" date="2020" name="mSystems">
        <title>Genome- and Community-Level Interaction Insights into Carbon Utilization and Element Cycling Functions of Hydrothermarchaeota in Hydrothermal Sediment.</title>
        <authorList>
            <person name="Zhou Z."/>
            <person name="Liu Y."/>
            <person name="Xu W."/>
            <person name="Pan J."/>
            <person name="Luo Z.H."/>
            <person name="Li M."/>
        </authorList>
    </citation>
    <scope>NUCLEOTIDE SEQUENCE [LARGE SCALE GENOMIC DNA]</scope>
    <source>
        <strain evidence="4">SpSt-1182</strain>
    </source>
</reference>
<evidence type="ECO:0000259" key="3">
    <source>
        <dbReference type="Pfam" id="PF13860"/>
    </source>
</evidence>
<name>A0A7V0T625_UNCW3</name>
<dbReference type="InterPro" id="IPR029030">
    <property type="entry name" value="Caspase-like_dom_sf"/>
</dbReference>
<evidence type="ECO:0008006" key="5">
    <source>
        <dbReference type="Google" id="ProtNLM"/>
    </source>
</evidence>